<proteinExistence type="predicted"/>
<dbReference type="SUPFAM" id="SSF46785">
    <property type="entry name" value="Winged helix' DNA-binding domain"/>
    <property type="match status" value="1"/>
</dbReference>
<sequence length="90" mass="9971">MIVFAVSNQPAPGIENLPPSAKLVYKVLQASDQLTQKDLVRETFLPLRTVRYALTRLKDRDLVIERLSHKDARQSLYALNPAGQVASPAG</sequence>
<dbReference type="AlphaFoldDB" id="A0A0W8F4Z1"/>
<gene>
    <name evidence="1" type="ORF">ASZ90_014695</name>
</gene>
<accession>A0A0W8F4Z1</accession>
<name>A0A0W8F4Z1_9ZZZZ</name>
<reference evidence="1" key="1">
    <citation type="journal article" date="2015" name="Proc. Natl. Acad. Sci. U.S.A.">
        <title>Networks of energetic and metabolic interactions define dynamics in microbial communities.</title>
        <authorList>
            <person name="Embree M."/>
            <person name="Liu J.K."/>
            <person name="Al-Bassam M.M."/>
            <person name="Zengler K."/>
        </authorList>
    </citation>
    <scope>NUCLEOTIDE SEQUENCE</scope>
</reference>
<dbReference type="Gene3D" id="1.10.10.10">
    <property type="entry name" value="Winged helix-like DNA-binding domain superfamily/Winged helix DNA-binding domain"/>
    <property type="match status" value="1"/>
</dbReference>
<organism evidence="1">
    <name type="scientific">hydrocarbon metagenome</name>
    <dbReference type="NCBI Taxonomy" id="938273"/>
    <lineage>
        <taxon>unclassified sequences</taxon>
        <taxon>metagenomes</taxon>
        <taxon>ecological metagenomes</taxon>
    </lineage>
</organism>
<dbReference type="Pfam" id="PF13412">
    <property type="entry name" value="HTH_24"/>
    <property type="match status" value="1"/>
</dbReference>
<dbReference type="EMBL" id="LNQE01001542">
    <property type="protein sequence ID" value="KUG15650.1"/>
    <property type="molecule type" value="Genomic_DNA"/>
</dbReference>
<evidence type="ECO:0000313" key="1">
    <source>
        <dbReference type="EMBL" id="KUG15650.1"/>
    </source>
</evidence>
<protein>
    <recommendedName>
        <fullName evidence="2">MarR family transcriptional regulator</fullName>
    </recommendedName>
</protein>
<evidence type="ECO:0008006" key="2">
    <source>
        <dbReference type="Google" id="ProtNLM"/>
    </source>
</evidence>
<dbReference type="InterPro" id="IPR036388">
    <property type="entry name" value="WH-like_DNA-bd_sf"/>
</dbReference>
<comment type="caution">
    <text evidence="1">The sequence shown here is derived from an EMBL/GenBank/DDBJ whole genome shotgun (WGS) entry which is preliminary data.</text>
</comment>
<dbReference type="InterPro" id="IPR036390">
    <property type="entry name" value="WH_DNA-bd_sf"/>
</dbReference>